<organism evidence="2 3">
    <name type="scientific">candidate division WWE3 bacterium RIFOXYC1_FULL_39_7</name>
    <dbReference type="NCBI Taxonomy" id="1802643"/>
    <lineage>
        <taxon>Bacteria</taxon>
        <taxon>Katanobacteria</taxon>
    </lineage>
</organism>
<feature type="transmembrane region" description="Helical" evidence="1">
    <location>
        <begin position="113"/>
        <end position="134"/>
    </location>
</feature>
<evidence type="ECO:0008006" key="4">
    <source>
        <dbReference type="Google" id="ProtNLM"/>
    </source>
</evidence>
<feature type="transmembrane region" description="Helical" evidence="1">
    <location>
        <begin position="232"/>
        <end position="258"/>
    </location>
</feature>
<gene>
    <name evidence="2" type="ORF">A2415_03235</name>
</gene>
<feature type="transmembrane region" description="Helical" evidence="1">
    <location>
        <begin position="202"/>
        <end position="220"/>
    </location>
</feature>
<dbReference type="Proteomes" id="UP000179113">
    <property type="component" value="Unassembled WGS sequence"/>
</dbReference>
<evidence type="ECO:0000313" key="2">
    <source>
        <dbReference type="EMBL" id="OGC69562.1"/>
    </source>
</evidence>
<feature type="transmembrane region" description="Helical" evidence="1">
    <location>
        <begin position="399"/>
        <end position="420"/>
    </location>
</feature>
<reference evidence="2 3" key="1">
    <citation type="journal article" date="2016" name="Nat. Commun.">
        <title>Thousands of microbial genomes shed light on interconnected biogeochemical processes in an aquifer system.</title>
        <authorList>
            <person name="Anantharaman K."/>
            <person name="Brown C.T."/>
            <person name="Hug L.A."/>
            <person name="Sharon I."/>
            <person name="Castelle C.J."/>
            <person name="Probst A.J."/>
            <person name="Thomas B.C."/>
            <person name="Singh A."/>
            <person name="Wilkins M.J."/>
            <person name="Karaoz U."/>
            <person name="Brodie E.L."/>
            <person name="Williams K.H."/>
            <person name="Hubbard S.S."/>
            <person name="Banfield J.F."/>
        </authorList>
    </citation>
    <scope>NUCLEOTIDE SEQUENCE [LARGE SCALE GENOMIC DNA]</scope>
</reference>
<feature type="transmembrane region" description="Helical" evidence="1">
    <location>
        <begin position="344"/>
        <end position="366"/>
    </location>
</feature>
<feature type="transmembrane region" description="Helical" evidence="1">
    <location>
        <begin position="146"/>
        <end position="171"/>
    </location>
</feature>
<feature type="transmembrane region" description="Helical" evidence="1">
    <location>
        <begin position="20"/>
        <end position="37"/>
    </location>
</feature>
<feature type="transmembrane region" description="Helical" evidence="1">
    <location>
        <begin position="319"/>
        <end position="337"/>
    </location>
</feature>
<feature type="transmembrane region" description="Helical" evidence="1">
    <location>
        <begin position="177"/>
        <end position="195"/>
    </location>
</feature>
<comment type="caution">
    <text evidence="2">The sequence shown here is derived from an EMBL/GenBank/DDBJ whole genome shotgun (WGS) entry which is preliminary data.</text>
</comment>
<evidence type="ECO:0000256" key="1">
    <source>
        <dbReference type="SAM" id="Phobius"/>
    </source>
</evidence>
<name>A0A1F4WJG5_UNCKA</name>
<sequence>MSELKSIDIRQMFSKARCELLLVFLAVFLIYISNLYYDYKKDLSKNGNDLILTHDGYRNTLTSVDNVPNVFLPYLILEKHTIYFDSILNVVKRFEDLNAPHPYFLLPTDGGLISVYPLASAFISLPFYVLPFLLKNPDLNFYENIMLLLVISRVVAAFITAISVALMYLAISKISNRKWLNLLLVAFFAFGTPLFTIASRGLWMHTTSLLLISLLIYILLKNELNKRSVFWMSLLMGVLVLIRLTNIIIVIPVGLYLLIQNKKNLFPVLLGGLPAILTLMYTNFLFYGSVLSNGYVARDDFHWTTSYLESLPGYFVSPARGFLFLTPLLLIGFSLIFKFNKLSLLYKMFMAICLIQILVMGKWWAWEGANAFGARMLTEIIPFLFVLTVEVVKNVKHKILLALMIVLVVYSILIHSIGVFNKKSRCAELDNWNFNCLVPLK</sequence>
<dbReference type="EMBL" id="MEWA01000019">
    <property type="protein sequence ID" value="OGC69562.1"/>
    <property type="molecule type" value="Genomic_DNA"/>
</dbReference>
<feature type="transmembrane region" description="Helical" evidence="1">
    <location>
        <begin position="265"/>
        <end position="286"/>
    </location>
</feature>
<evidence type="ECO:0000313" key="3">
    <source>
        <dbReference type="Proteomes" id="UP000179113"/>
    </source>
</evidence>
<keyword evidence="1" id="KW-0812">Transmembrane</keyword>
<protein>
    <recommendedName>
        <fullName evidence="4">Glycosyltransferase RgtA/B/C/D-like domain-containing protein</fullName>
    </recommendedName>
</protein>
<proteinExistence type="predicted"/>
<keyword evidence="1" id="KW-1133">Transmembrane helix</keyword>
<keyword evidence="1" id="KW-0472">Membrane</keyword>
<accession>A0A1F4WJG5</accession>
<dbReference type="AlphaFoldDB" id="A0A1F4WJG5"/>